<name>A0ABQ6QFD6_9GAMM</name>
<organism evidence="2 3">
    <name type="scientific">Stenotrophomonas sepilia</name>
    <dbReference type="NCBI Taxonomy" id="2860290"/>
    <lineage>
        <taxon>Bacteria</taxon>
        <taxon>Pseudomonadati</taxon>
        <taxon>Pseudomonadota</taxon>
        <taxon>Gammaproteobacteria</taxon>
        <taxon>Lysobacterales</taxon>
        <taxon>Lysobacteraceae</taxon>
        <taxon>Stenotrophomonas</taxon>
        <taxon>Stenotrophomonas maltophilia group</taxon>
    </lineage>
</organism>
<evidence type="ECO:0000313" key="3">
    <source>
        <dbReference type="Proteomes" id="UP001306668"/>
    </source>
</evidence>
<dbReference type="Proteomes" id="UP001306668">
    <property type="component" value="Unassembled WGS sequence"/>
</dbReference>
<proteinExistence type="predicted"/>
<comment type="caution">
    <text evidence="2">The sequence shown here is derived from an EMBL/GenBank/DDBJ whole genome shotgun (WGS) entry which is preliminary data.</text>
</comment>
<reference evidence="3" key="1">
    <citation type="submission" date="2023-07" db="EMBL/GenBank/DDBJ databases">
        <title>Genome sequence of Stenotrophomonas sp. Alg010 isolated from Sargassum waste.</title>
        <authorList>
            <person name="Mohapatra"/>
            <person name="B.R."/>
        </authorList>
    </citation>
    <scope>NUCLEOTIDE SEQUENCE [LARGE SCALE GENOMIC DNA]</scope>
    <source>
        <strain evidence="3">Alg010</strain>
    </source>
</reference>
<evidence type="ECO:0000256" key="1">
    <source>
        <dbReference type="SAM" id="MobiDB-lite"/>
    </source>
</evidence>
<gene>
    <name evidence="2" type="ORF">STENOSP10_30170</name>
</gene>
<evidence type="ECO:0000313" key="2">
    <source>
        <dbReference type="EMBL" id="GMR28796.1"/>
    </source>
</evidence>
<feature type="region of interest" description="Disordered" evidence="1">
    <location>
        <begin position="1"/>
        <end position="25"/>
    </location>
</feature>
<protein>
    <submittedName>
        <fullName evidence="2">Uncharacterized protein</fullName>
    </submittedName>
</protein>
<keyword evidence="3" id="KW-1185">Reference proteome</keyword>
<sequence>MPPRISADDFMSKPPRPRRGRPSSLAPFAADLTKMRDKGYALAEQKEFLALNGVEVGVSTISMFFSRQKAKASGSVAQVSAG</sequence>
<dbReference type="EMBL" id="BTRJ01000034">
    <property type="protein sequence ID" value="GMR28796.1"/>
    <property type="molecule type" value="Genomic_DNA"/>
</dbReference>
<accession>A0ABQ6QFD6</accession>
<feature type="compositionally biased region" description="Basic and acidic residues" evidence="1">
    <location>
        <begin position="1"/>
        <end position="11"/>
    </location>
</feature>
<dbReference type="RefSeq" id="WP_279906653.1">
    <property type="nucleotide sequence ID" value="NZ_BTRJ01000034.1"/>
</dbReference>